<gene>
    <name evidence="8" type="ORF">Tco_0749747</name>
</gene>
<dbReference type="InterPro" id="IPR007276">
    <property type="entry name" value="Nop14"/>
</dbReference>
<comment type="subcellular location">
    <subcellularLocation>
        <location evidence="1">Nucleus</location>
        <location evidence="1">Nucleolus</location>
    </subcellularLocation>
</comment>
<dbReference type="Gene3D" id="2.40.70.10">
    <property type="entry name" value="Acid Proteases"/>
    <property type="match status" value="1"/>
</dbReference>
<evidence type="ECO:0000256" key="1">
    <source>
        <dbReference type="ARBA" id="ARBA00004604"/>
    </source>
</evidence>
<keyword evidence="8" id="KW-0695">RNA-directed DNA polymerase</keyword>
<protein>
    <submittedName>
        <fullName evidence="8">Reverse transcriptase domain-containing protein</fullName>
    </submittedName>
</protein>
<keyword evidence="5" id="KW-0539">Nucleus</keyword>
<comment type="caution">
    <text evidence="8">The sequence shown here is derived from an EMBL/GenBank/DDBJ whole genome shotgun (WGS) entry which is preliminary data.</text>
</comment>
<dbReference type="EMBL" id="BQNB010010883">
    <property type="protein sequence ID" value="GJS83206.1"/>
    <property type="molecule type" value="Genomic_DNA"/>
</dbReference>
<proteinExistence type="inferred from homology"/>
<dbReference type="Pfam" id="PF04147">
    <property type="entry name" value="Nop14"/>
    <property type="match status" value="1"/>
</dbReference>
<reference evidence="8" key="1">
    <citation type="journal article" date="2022" name="Int. J. Mol. Sci.">
        <title>Draft Genome of Tanacetum Coccineum: Genomic Comparison of Closely Related Tanacetum-Family Plants.</title>
        <authorList>
            <person name="Yamashiro T."/>
            <person name="Shiraishi A."/>
            <person name="Nakayama K."/>
            <person name="Satake H."/>
        </authorList>
    </citation>
    <scope>NUCLEOTIDE SEQUENCE</scope>
</reference>
<evidence type="ECO:0000256" key="4">
    <source>
        <dbReference type="ARBA" id="ARBA00022552"/>
    </source>
</evidence>
<dbReference type="PANTHER" id="PTHR23183:SF0">
    <property type="entry name" value="NUCLEOLAR PROTEIN 14"/>
    <property type="match status" value="1"/>
</dbReference>
<evidence type="ECO:0000256" key="2">
    <source>
        <dbReference type="ARBA" id="ARBA00007466"/>
    </source>
</evidence>
<dbReference type="InterPro" id="IPR021109">
    <property type="entry name" value="Peptidase_aspartic_dom_sf"/>
</dbReference>
<comment type="function">
    <text evidence="6">Involved in nucleolar processing of pre-18S ribosomal RNA. Has a role in the nuclear export of 40S pre-ribosomal subunit to the cytoplasm.</text>
</comment>
<name>A0ABQ4Z1X6_9ASTR</name>
<feature type="region of interest" description="Disordered" evidence="7">
    <location>
        <begin position="668"/>
        <end position="705"/>
    </location>
</feature>
<evidence type="ECO:0000256" key="6">
    <source>
        <dbReference type="ARBA" id="ARBA00024695"/>
    </source>
</evidence>
<keyword evidence="3" id="KW-0690">Ribosome biogenesis</keyword>
<organism evidence="8 9">
    <name type="scientific">Tanacetum coccineum</name>
    <dbReference type="NCBI Taxonomy" id="301880"/>
    <lineage>
        <taxon>Eukaryota</taxon>
        <taxon>Viridiplantae</taxon>
        <taxon>Streptophyta</taxon>
        <taxon>Embryophyta</taxon>
        <taxon>Tracheophyta</taxon>
        <taxon>Spermatophyta</taxon>
        <taxon>Magnoliopsida</taxon>
        <taxon>eudicotyledons</taxon>
        <taxon>Gunneridae</taxon>
        <taxon>Pentapetalae</taxon>
        <taxon>asterids</taxon>
        <taxon>campanulids</taxon>
        <taxon>Asterales</taxon>
        <taxon>Asteraceae</taxon>
        <taxon>Asteroideae</taxon>
        <taxon>Anthemideae</taxon>
        <taxon>Anthemidinae</taxon>
        <taxon>Tanacetum</taxon>
    </lineage>
</organism>
<dbReference type="GO" id="GO:0003964">
    <property type="term" value="F:RNA-directed DNA polymerase activity"/>
    <property type="evidence" value="ECO:0007669"/>
    <property type="project" value="UniProtKB-KW"/>
</dbReference>
<evidence type="ECO:0000256" key="3">
    <source>
        <dbReference type="ARBA" id="ARBA00022517"/>
    </source>
</evidence>
<dbReference type="Proteomes" id="UP001151760">
    <property type="component" value="Unassembled WGS sequence"/>
</dbReference>
<feature type="compositionally biased region" description="Basic and acidic residues" evidence="7">
    <location>
        <begin position="668"/>
        <end position="680"/>
    </location>
</feature>
<evidence type="ECO:0000313" key="8">
    <source>
        <dbReference type="EMBL" id="GJS83206.1"/>
    </source>
</evidence>
<comment type="similarity">
    <text evidence="2">Belongs to the NOP14 family.</text>
</comment>
<keyword evidence="8" id="KW-0808">Transferase</keyword>
<dbReference type="PANTHER" id="PTHR23183">
    <property type="entry name" value="NOP14"/>
    <property type="match status" value="1"/>
</dbReference>
<evidence type="ECO:0000313" key="9">
    <source>
        <dbReference type="Proteomes" id="UP001151760"/>
    </source>
</evidence>
<accession>A0ABQ4Z1X6</accession>
<evidence type="ECO:0000256" key="7">
    <source>
        <dbReference type="SAM" id="MobiDB-lite"/>
    </source>
</evidence>
<keyword evidence="4" id="KW-0698">rRNA processing</keyword>
<reference evidence="8" key="2">
    <citation type="submission" date="2022-01" db="EMBL/GenBank/DDBJ databases">
        <authorList>
            <person name="Yamashiro T."/>
            <person name="Shiraishi A."/>
            <person name="Satake H."/>
            <person name="Nakayama K."/>
        </authorList>
    </citation>
    <scope>NUCLEOTIDE SEQUENCE</scope>
</reference>
<keyword evidence="9" id="KW-1185">Reference proteome</keyword>
<keyword evidence="8" id="KW-0548">Nucleotidyltransferase</keyword>
<evidence type="ECO:0000256" key="5">
    <source>
        <dbReference type="ARBA" id="ARBA00023242"/>
    </source>
</evidence>
<sequence length="705" mass="80499">MPRAKTTLPYPSRVNKEKVREKDDLLALKFMEIFRNLHFELSFADALLHMPKFAPMFRKLLNNKDKILELTKTPVNENCSAVILKTFPEKLGDPGRFLIPCDFPELDECLALADLADFVVVDYDADPRVPLILGRPFLRTARALIDVHGEKMTLRHDDQSVTFKVGDTKNFSYNAIESVNKVDFIDIACEEYSQEILGFSEVLTNGNSTPSFEPIVDTTSPTLTPFEGSDFILEEIEAELSDTSYKSGIDDAECDPEEDILLLEAILNSEPLSPLPNHANYFPEVRKELKICEAKTDETSIDEPPEVELKDLPPHLEYAFLEGDNKLPVIIAKDLSVLEKAALIKVLQSHNEHVGKLSDIKGINPEFCTHKILMEEDYTPAVIFKYPSTQRIKKDYILLAHTEPLPTAAALCLCFYNAPGNIPEMYDVLSLMPKPIRKRCLSGCEDTNLALMVEKPFMVKRIVLGHKISSWRIEVDRLYHLMELKSPKPLLCIREPVDHIRPLDFLMLMDSPDDPPYFSSENSSFFTAAISMIYDSGIVGPRIYAVELTKDYMTLISNLLSELAGQDHMPVVLKDKMKATVQLIEKKTDEHHTLRRPLQMRKQKPVPIKLLNPKFEENFVSTRDYDPDRQRAEDRKLKKLVKREAKGAARELRKDNYFLAEAKARDKARLDAEKAEEHGRARAFLQEQEHAFKSGQLGKSRKRRR</sequence>